<proteinExistence type="inferred from homology"/>
<evidence type="ECO:0000256" key="11">
    <source>
        <dbReference type="SAM" id="MobiDB-lite"/>
    </source>
</evidence>
<gene>
    <name evidence="13" type="primary">TRM61</name>
    <name evidence="13" type="ORF">HK097_007620</name>
</gene>
<keyword evidence="6 9" id="KW-0949">S-adenosyl-L-methionine</keyword>
<evidence type="ECO:0000256" key="6">
    <source>
        <dbReference type="ARBA" id="ARBA00022691"/>
    </source>
</evidence>
<dbReference type="InterPro" id="IPR014816">
    <property type="entry name" value="tRNA_MeTrfase_Gcd14"/>
</dbReference>
<dbReference type="Pfam" id="PF08704">
    <property type="entry name" value="GCD14"/>
    <property type="match status" value="1"/>
</dbReference>
<keyword evidence="4 9" id="KW-0489">Methyltransferase</keyword>
<dbReference type="Proteomes" id="UP001212841">
    <property type="component" value="Unassembled WGS sequence"/>
</dbReference>
<evidence type="ECO:0000256" key="8">
    <source>
        <dbReference type="ARBA" id="ARBA00023242"/>
    </source>
</evidence>
<evidence type="ECO:0000256" key="2">
    <source>
        <dbReference type="ARBA" id="ARBA00012796"/>
    </source>
</evidence>
<dbReference type="EMBL" id="JADGJD010000400">
    <property type="protein sequence ID" value="KAJ3051403.1"/>
    <property type="molecule type" value="Genomic_DNA"/>
</dbReference>
<dbReference type="GO" id="GO:0005634">
    <property type="term" value="C:nucleus"/>
    <property type="evidence" value="ECO:0007669"/>
    <property type="project" value="UniProtKB-SubCell"/>
</dbReference>
<evidence type="ECO:0000256" key="3">
    <source>
        <dbReference type="ARBA" id="ARBA00015963"/>
    </source>
</evidence>
<dbReference type="EC" id="2.1.1.220" evidence="2 9"/>
<comment type="function">
    <text evidence="9">Catalytic subunit of tRNA (adenine-N(1)-)-methyltransferase, which catalyzes the formation of N(1)-methyladenine at position 58 (m1A58) in initiator methionyl-tRNA.</text>
</comment>
<evidence type="ECO:0000256" key="1">
    <source>
        <dbReference type="ARBA" id="ARBA00004123"/>
    </source>
</evidence>
<dbReference type="InterPro" id="IPR049470">
    <property type="entry name" value="TRM61_C"/>
</dbReference>
<comment type="similarity">
    <text evidence="9">Belongs to the class I-like SAM-binding methyltransferase superfamily. TRM61 family.</text>
</comment>
<sequence>MDKDVPTTREVDPAAEVDAAVKMELDTPPAPAKPAAPPKPAAESVTLLPTFRNWSRYIQKGDTVLAFMSPSNMDHFVVTESGNFNNAYGKFEHAKMVGKEWGSKMPSTTGKGFIYLMYPSPELWTLALPHRTQILYMPDIAFVSSFLELKPGVKMIESGTGSGSFSHSIARTIAPTGHLYTFEYSQDRYQKAAAEFKDHGLGDLITIQCRDVCKNGFDMENAVTAVFLDLPSPWEAIPSAKKAFKKKRVGRLCSFSPCVEQVIKTCTALKEQGFVDIRMYETLLKPYEFRSLTMKPLPQPRLAPTPTIKVEPSISSTTAPDQNGEGSNKRKRLSKDESGVESESKDGSGEVYAPKDVVVTKGASEMRAHTSYLTFATLLPDIS</sequence>
<keyword evidence="8 9" id="KW-0539">Nucleus</keyword>
<dbReference type="Gene3D" id="3.40.50.150">
    <property type="entry name" value="Vaccinia Virus protein VP39"/>
    <property type="match status" value="1"/>
</dbReference>
<keyword evidence="7 9" id="KW-0819">tRNA processing</keyword>
<evidence type="ECO:0000313" key="13">
    <source>
        <dbReference type="EMBL" id="KAJ3051403.1"/>
    </source>
</evidence>
<feature type="binding site" evidence="10">
    <location>
        <position position="211"/>
    </location>
    <ligand>
        <name>S-adenosyl-L-methionine</name>
        <dbReference type="ChEBI" id="CHEBI:59789"/>
    </ligand>
</feature>
<feature type="region of interest" description="Disordered" evidence="11">
    <location>
        <begin position="296"/>
        <end position="355"/>
    </location>
</feature>
<dbReference type="GO" id="GO:0031515">
    <property type="term" value="C:tRNA (m1A) methyltransferase complex"/>
    <property type="evidence" value="ECO:0007669"/>
    <property type="project" value="UniProtKB-UniRule"/>
</dbReference>
<evidence type="ECO:0000256" key="4">
    <source>
        <dbReference type="ARBA" id="ARBA00022603"/>
    </source>
</evidence>
<dbReference type="PANTHER" id="PTHR12133">
    <property type="entry name" value="TRNA (ADENINE(58)-N(1))-METHYLTRANSFERASE"/>
    <property type="match status" value="1"/>
</dbReference>
<evidence type="ECO:0000256" key="9">
    <source>
        <dbReference type="PIRNR" id="PIRNR017269"/>
    </source>
</evidence>
<protein>
    <recommendedName>
        <fullName evidence="3 9">tRNA (adenine(58)-N(1))-methyltransferase catalytic subunit TRM61</fullName>
        <ecNumber evidence="2 9">2.1.1.220</ecNumber>
    </recommendedName>
</protein>
<dbReference type="GO" id="GO:0160107">
    <property type="term" value="F:tRNA (adenine(58)-N1)-methyltransferase activity"/>
    <property type="evidence" value="ECO:0007669"/>
    <property type="project" value="UniProtKB-EC"/>
</dbReference>
<dbReference type="AlphaFoldDB" id="A0AAD5SCV5"/>
<evidence type="ECO:0000256" key="5">
    <source>
        <dbReference type="ARBA" id="ARBA00022679"/>
    </source>
</evidence>
<reference evidence="13" key="1">
    <citation type="submission" date="2020-05" db="EMBL/GenBank/DDBJ databases">
        <title>Phylogenomic resolution of chytrid fungi.</title>
        <authorList>
            <person name="Stajich J.E."/>
            <person name="Amses K."/>
            <person name="Simmons R."/>
            <person name="Seto K."/>
            <person name="Myers J."/>
            <person name="Bonds A."/>
            <person name="Quandt C.A."/>
            <person name="Barry K."/>
            <person name="Liu P."/>
            <person name="Grigoriev I."/>
            <person name="Longcore J.E."/>
            <person name="James T.Y."/>
        </authorList>
    </citation>
    <scope>NUCLEOTIDE SEQUENCE</scope>
    <source>
        <strain evidence="13">JEL0318</strain>
    </source>
</reference>
<dbReference type="PIRSF" id="PIRSF017269">
    <property type="entry name" value="GCD14"/>
    <property type="match status" value="1"/>
</dbReference>
<evidence type="ECO:0000256" key="7">
    <source>
        <dbReference type="ARBA" id="ARBA00022694"/>
    </source>
</evidence>
<dbReference type="SUPFAM" id="SSF53335">
    <property type="entry name" value="S-adenosyl-L-methionine-dependent methyltransferases"/>
    <property type="match status" value="1"/>
</dbReference>
<organism evidence="13 14">
    <name type="scientific">Rhizophlyctis rosea</name>
    <dbReference type="NCBI Taxonomy" id="64517"/>
    <lineage>
        <taxon>Eukaryota</taxon>
        <taxon>Fungi</taxon>
        <taxon>Fungi incertae sedis</taxon>
        <taxon>Chytridiomycota</taxon>
        <taxon>Chytridiomycota incertae sedis</taxon>
        <taxon>Chytridiomycetes</taxon>
        <taxon>Rhizophlyctidales</taxon>
        <taxon>Rhizophlyctidaceae</taxon>
        <taxon>Rhizophlyctis</taxon>
    </lineage>
</organism>
<comment type="caution">
    <text evidence="13">The sequence shown here is derived from an EMBL/GenBank/DDBJ whole genome shotgun (WGS) entry which is preliminary data.</text>
</comment>
<accession>A0AAD5SCV5</accession>
<keyword evidence="5 9" id="KW-0808">Transferase</keyword>
<comment type="subcellular location">
    <subcellularLocation>
        <location evidence="1 9">Nucleus</location>
    </subcellularLocation>
</comment>
<feature type="compositionally biased region" description="Basic and acidic residues" evidence="11">
    <location>
        <begin position="334"/>
        <end position="348"/>
    </location>
</feature>
<feature type="compositionally biased region" description="Polar residues" evidence="11">
    <location>
        <begin position="313"/>
        <end position="326"/>
    </location>
</feature>
<feature type="compositionally biased region" description="Pro residues" evidence="11">
    <location>
        <begin position="28"/>
        <end position="40"/>
    </location>
</feature>
<evidence type="ECO:0000313" key="14">
    <source>
        <dbReference type="Proteomes" id="UP001212841"/>
    </source>
</evidence>
<comment type="catalytic activity">
    <reaction evidence="9">
        <text>adenosine(58) in tRNA + S-adenosyl-L-methionine = N(1)-methyladenosine(58) in tRNA + S-adenosyl-L-homocysteine + H(+)</text>
        <dbReference type="Rhea" id="RHEA:43152"/>
        <dbReference type="Rhea" id="RHEA-COMP:10365"/>
        <dbReference type="Rhea" id="RHEA-COMP:10366"/>
        <dbReference type="ChEBI" id="CHEBI:15378"/>
        <dbReference type="ChEBI" id="CHEBI:57856"/>
        <dbReference type="ChEBI" id="CHEBI:59789"/>
        <dbReference type="ChEBI" id="CHEBI:74411"/>
        <dbReference type="ChEBI" id="CHEBI:74491"/>
        <dbReference type="EC" id="2.1.1.220"/>
    </reaction>
</comment>
<feature type="domain" description="tRNA (adenine(58)-N(1))-methyltransferase catalytic subunit TRM61 C-terminal" evidence="12">
    <location>
        <begin position="112"/>
        <end position="377"/>
    </location>
</feature>
<evidence type="ECO:0000259" key="12">
    <source>
        <dbReference type="Pfam" id="PF08704"/>
    </source>
</evidence>
<feature type="compositionally biased region" description="Basic and acidic residues" evidence="11">
    <location>
        <begin position="1"/>
        <end position="12"/>
    </location>
</feature>
<feature type="binding site" evidence="10">
    <location>
        <position position="183"/>
    </location>
    <ligand>
        <name>S-adenosyl-L-methionine</name>
        <dbReference type="ChEBI" id="CHEBI:59789"/>
    </ligand>
</feature>
<evidence type="ECO:0000256" key="10">
    <source>
        <dbReference type="PIRSR" id="PIRSR017269-1"/>
    </source>
</evidence>
<dbReference type="PROSITE" id="PS51620">
    <property type="entry name" value="SAM_TRM61"/>
    <property type="match status" value="1"/>
</dbReference>
<dbReference type="Gene3D" id="3.10.330.20">
    <property type="match status" value="1"/>
</dbReference>
<dbReference type="InterPro" id="IPR029063">
    <property type="entry name" value="SAM-dependent_MTases_sf"/>
</dbReference>
<dbReference type="GO" id="GO:0030488">
    <property type="term" value="P:tRNA methylation"/>
    <property type="evidence" value="ECO:0007669"/>
    <property type="project" value="InterPro"/>
</dbReference>
<feature type="region of interest" description="Disordered" evidence="11">
    <location>
        <begin position="1"/>
        <end position="42"/>
    </location>
</feature>
<keyword evidence="14" id="KW-1185">Reference proteome</keyword>
<dbReference type="PANTHER" id="PTHR12133:SF2">
    <property type="entry name" value="TRNA (ADENINE(58)-N(1))-METHYLTRANSFERASE CATALYTIC SUBUNIT TRMT61A"/>
    <property type="match status" value="1"/>
</dbReference>
<name>A0AAD5SCV5_9FUNG</name>
<feature type="binding site" evidence="10">
    <location>
        <position position="229"/>
    </location>
    <ligand>
        <name>S-adenosyl-L-methionine</name>
        <dbReference type="ChEBI" id="CHEBI:59789"/>
    </ligand>
</feature>